<gene>
    <name evidence="2" type="ORF">CYLTODRAFT_459901</name>
</gene>
<feature type="region of interest" description="Disordered" evidence="1">
    <location>
        <begin position="474"/>
        <end position="496"/>
    </location>
</feature>
<sequence>MSTVAPSWNPFPDDISASLGNRKYSDRWFRQLRLEHAADELRTWPLISPAKVVRAAAYTAEDTAIVPCDPPDIPEFIGDINAVNAVVVAINLRQEASNGTAACGIVVLFDNEVCLNLSLNEAYRWMNMHQKRGVVEQAASFYAWVSRPGMVPASSLGWIGLHTVDHSPRGMSGWPASFSELAESMTPGTYLPDCIIDGFSEFIHHAGEVLRPVGQPSFLNFPIAAWGHILASWRSGVSNTPNIQAMNARLLSEGGVRMLSFSRHSVDHYDRLVWDLETKGIVWHCDSLNCRIFGAEEAEIVAALTAAFPMHAAGELGRVSRFASPMQGALSGDCGFASTYSHVSRLDFCIPGLSKIWRARRSLIHRQELARALLIYCCELEKSLDSDHEAGVASEYYDTIVSMPEGFNAMDASNGFRGWNDYTLLRPNAEHPIHRVLEFLRENPTPEYNGDPDEQDWLSETDSDLEALSQEDDSFVDPTFEPHPTDSSDDEPDNHPDMVYWHPEGVPNPLLRGFGRTHVADPPPNSAPPSSFDTLMEDVKTEPAAYEPAAYVFDSQPIASDSDIEMLEVRLPAKPRTRGAQRRRERKQDPAPSTAHVIELDSDIEEIPPPRPAPRRSRTQATVFVHSDSDIEELQPKLEAKIEPRFDHLSLDSDIEEIPPPVPRNRPARRTLAPIDHEFTFKVEAKPQGVGDGLGGDERASVGLAPRSVGVKREASGKGYTIHVSLGCVC</sequence>
<organism evidence="2 3">
    <name type="scientific">Cylindrobasidium torrendii FP15055 ss-10</name>
    <dbReference type="NCBI Taxonomy" id="1314674"/>
    <lineage>
        <taxon>Eukaryota</taxon>
        <taxon>Fungi</taxon>
        <taxon>Dikarya</taxon>
        <taxon>Basidiomycota</taxon>
        <taxon>Agaricomycotina</taxon>
        <taxon>Agaricomycetes</taxon>
        <taxon>Agaricomycetidae</taxon>
        <taxon>Agaricales</taxon>
        <taxon>Marasmiineae</taxon>
        <taxon>Physalacriaceae</taxon>
        <taxon>Cylindrobasidium</taxon>
    </lineage>
</organism>
<proteinExistence type="predicted"/>
<reference evidence="2 3" key="1">
    <citation type="journal article" date="2015" name="Fungal Genet. Biol.">
        <title>Evolution of novel wood decay mechanisms in Agaricales revealed by the genome sequences of Fistulina hepatica and Cylindrobasidium torrendii.</title>
        <authorList>
            <person name="Floudas D."/>
            <person name="Held B.W."/>
            <person name="Riley R."/>
            <person name="Nagy L.G."/>
            <person name="Koehler G."/>
            <person name="Ransdell A.S."/>
            <person name="Younus H."/>
            <person name="Chow J."/>
            <person name="Chiniquy J."/>
            <person name="Lipzen A."/>
            <person name="Tritt A."/>
            <person name="Sun H."/>
            <person name="Haridas S."/>
            <person name="LaButti K."/>
            <person name="Ohm R.A."/>
            <person name="Kues U."/>
            <person name="Blanchette R.A."/>
            <person name="Grigoriev I.V."/>
            <person name="Minto R.E."/>
            <person name="Hibbett D.S."/>
        </authorList>
    </citation>
    <scope>NUCLEOTIDE SEQUENCE [LARGE SCALE GENOMIC DNA]</scope>
    <source>
        <strain evidence="2 3">FP15055 ss-10</strain>
    </source>
</reference>
<dbReference type="AlphaFoldDB" id="A0A0D7AU53"/>
<name>A0A0D7AU53_9AGAR</name>
<evidence type="ECO:0000313" key="3">
    <source>
        <dbReference type="Proteomes" id="UP000054007"/>
    </source>
</evidence>
<evidence type="ECO:0000313" key="2">
    <source>
        <dbReference type="EMBL" id="KIY61384.1"/>
    </source>
</evidence>
<accession>A0A0D7AU53</accession>
<protein>
    <submittedName>
        <fullName evidence="2">Uncharacterized protein</fullName>
    </submittedName>
</protein>
<dbReference type="EMBL" id="KN880958">
    <property type="protein sequence ID" value="KIY61384.1"/>
    <property type="molecule type" value="Genomic_DNA"/>
</dbReference>
<feature type="region of interest" description="Disordered" evidence="1">
    <location>
        <begin position="572"/>
        <end position="618"/>
    </location>
</feature>
<feature type="compositionally biased region" description="Basic residues" evidence="1">
    <location>
        <begin position="573"/>
        <end position="585"/>
    </location>
</feature>
<keyword evidence="3" id="KW-1185">Reference proteome</keyword>
<dbReference type="Proteomes" id="UP000054007">
    <property type="component" value="Unassembled WGS sequence"/>
</dbReference>
<evidence type="ECO:0000256" key="1">
    <source>
        <dbReference type="SAM" id="MobiDB-lite"/>
    </source>
</evidence>